<dbReference type="Proteomes" id="UP000325902">
    <property type="component" value="Unassembled WGS sequence"/>
</dbReference>
<dbReference type="InterPro" id="IPR029058">
    <property type="entry name" value="AB_hydrolase_fold"/>
</dbReference>
<dbReference type="AlphaFoldDB" id="A0A5N5DAE3"/>
<dbReference type="PANTHER" id="PTHR43194:SF4">
    <property type="entry name" value="AB HYDROLASE-1 DOMAIN-CONTAINING PROTEIN"/>
    <property type="match status" value="1"/>
</dbReference>
<protein>
    <submittedName>
        <fullName evidence="1">Putative secreted lipprotein</fullName>
    </submittedName>
</protein>
<dbReference type="Gene3D" id="3.40.50.1820">
    <property type="entry name" value="alpha/beta hydrolase"/>
    <property type="match status" value="1"/>
</dbReference>
<dbReference type="PANTHER" id="PTHR43194">
    <property type="entry name" value="HYDROLASE ALPHA/BETA FOLD FAMILY"/>
    <property type="match status" value="1"/>
</dbReference>
<accession>A0A5N5DAE3</accession>
<dbReference type="EMBL" id="VCHE01000042">
    <property type="protein sequence ID" value="KAB2574587.1"/>
    <property type="molecule type" value="Genomic_DNA"/>
</dbReference>
<sequence length="439" mass="47210">MQSTSDASAGFPHVRRCFYVHGKPAVNDGTVDPAATSCTLYVEHLTPYTSTPPTAGSKSKPPPIIFIPGAAHTSACWVTTPDGRPGWSSYFLARGHDVYLVDPPFTGRSPWAPHFSHSASSSDVLTTIPAQVIAGRWTALAQQAPWPQARLHTQWPGTGRPGDPAFEALAASLVALPHDVPEAATQRAMRAAGAALVDRIVGEARRRGRGDDHRADIGEEEEEEEVVVLVAHSLGAPRALLIADARPSHVSGLVLLEPNGPPWSEQALGGMLLKRPWGLTEAEITWSPPRGLSAIAGGHDEAGVVAVGDDRDDDDVRGGDHTVITPQEAHFNLKTEKSTDPARNDCTLQVEDESSGIAPRVLSNLVDVPVAVITGEASHHAMYDWCTVRFLRQAGVKRVDHIELWKKGIRGNGHLFISEKNSDEIAEVTRVWIDSLGAR</sequence>
<dbReference type="OrthoDB" id="9978720at2759"/>
<evidence type="ECO:0000313" key="2">
    <source>
        <dbReference type="Proteomes" id="UP000325902"/>
    </source>
</evidence>
<evidence type="ECO:0000313" key="1">
    <source>
        <dbReference type="EMBL" id="KAB2574587.1"/>
    </source>
</evidence>
<dbReference type="SUPFAM" id="SSF53474">
    <property type="entry name" value="alpha/beta-Hydrolases"/>
    <property type="match status" value="1"/>
</dbReference>
<name>A0A5N5DAE3_9PEZI</name>
<keyword evidence="2" id="KW-1185">Reference proteome</keyword>
<proteinExistence type="predicted"/>
<organism evidence="1 2">
    <name type="scientific">Lasiodiplodia theobromae</name>
    <dbReference type="NCBI Taxonomy" id="45133"/>
    <lineage>
        <taxon>Eukaryota</taxon>
        <taxon>Fungi</taxon>
        <taxon>Dikarya</taxon>
        <taxon>Ascomycota</taxon>
        <taxon>Pezizomycotina</taxon>
        <taxon>Dothideomycetes</taxon>
        <taxon>Dothideomycetes incertae sedis</taxon>
        <taxon>Botryosphaeriales</taxon>
        <taxon>Botryosphaeriaceae</taxon>
        <taxon>Lasiodiplodia</taxon>
    </lineage>
</organism>
<gene>
    <name evidence="1" type="ORF">DBV05_g6793</name>
</gene>
<reference evidence="1 2" key="1">
    <citation type="journal article" date="2019" name="Sci. Rep.">
        <title>A multi-omics analysis of the grapevine pathogen Lasiodiplodia theobromae reveals that temperature affects the expression of virulence- and pathogenicity-related genes.</title>
        <authorList>
            <person name="Felix C."/>
            <person name="Meneses R."/>
            <person name="Goncalves M.F.M."/>
            <person name="Tilleman L."/>
            <person name="Duarte A.S."/>
            <person name="Jorrin-Novo J.V."/>
            <person name="Van de Peer Y."/>
            <person name="Deforce D."/>
            <person name="Van Nieuwerburgh F."/>
            <person name="Esteves A.C."/>
            <person name="Alves A."/>
        </authorList>
    </citation>
    <scope>NUCLEOTIDE SEQUENCE [LARGE SCALE GENOMIC DNA]</scope>
    <source>
        <strain evidence="1 2">LA-SOL3</strain>
    </source>
</reference>
<dbReference type="InterPro" id="IPR050228">
    <property type="entry name" value="Carboxylesterase_BioH"/>
</dbReference>
<comment type="caution">
    <text evidence="1">The sequence shown here is derived from an EMBL/GenBank/DDBJ whole genome shotgun (WGS) entry which is preliminary data.</text>
</comment>